<dbReference type="InterPro" id="IPR001356">
    <property type="entry name" value="HD"/>
</dbReference>
<name>A0A0L9VPJ7_PHAAN</name>
<dbReference type="Pfam" id="PF02183">
    <property type="entry name" value="HALZ"/>
    <property type="match status" value="1"/>
</dbReference>
<dbReference type="AlphaFoldDB" id="A0A0L9VPJ7"/>
<keyword evidence="4 8" id="KW-0371">Homeobox</keyword>
<dbReference type="PROSITE" id="PS50071">
    <property type="entry name" value="HOMEOBOX_2"/>
    <property type="match status" value="1"/>
</dbReference>
<keyword evidence="11" id="KW-0175">Coiled coil</keyword>
<reference evidence="14" key="1">
    <citation type="journal article" date="2015" name="Proc. Natl. Acad. Sci. U.S.A.">
        <title>Genome sequencing of adzuki bean (Vigna angularis) provides insight into high starch and low fat accumulation and domestication.</title>
        <authorList>
            <person name="Yang K."/>
            <person name="Tian Z."/>
            <person name="Chen C."/>
            <person name="Luo L."/>
            <person name="Zhao B."/>
            <person name="Wang Z."/>
            <person name="Yu L."/>
            <person name="Li Y."/>
            <person name="Sun Y."/>
            <person name="Li W."/>
            <person name="Chen Y."/>
            <person name="Li Y."/>
            <person name="Zhang Y."/>
            <person name="Ai D."/>
            <person name="Zhao J."/>
            <person name="Shang C."/>
            <person name="Ma Y."/>
            <person name="Wu B."/>
            <person name="Wang M."/>
            <person name="Gao L."/>
            <person name="Sun D."/>
            <person name="Zhang P."/>
            <person name="Guo F."/>
            <person name="Wang W."/>
            <person name="Li Y."/>
            <person name="Wang J."/>
            <person name="Varshney R.K."/>
            <person name="Wang J."/>
            <person name="Ling H.Q."/>
            <person name="Wan P."/>
        </authorList>
    </citation>
    <scope>NUCLEOTIDE SEQUENCE</scope>
    <source>
        <strain evidence="14">cv. Jingnong 6</strain>
    </source>
</reference>
<dbReference type="GO" id="GO:0000981">
    <property type="term" value="F:DNA-binding transcription factor activity, RNA polymerase II-specific"/>
    <property type="evidence" value="ECO:0007669"/>
    <property type="project" value="UniProtKB-UniRule"/>
</dbReference>
<keyword evidence="5 10" id="KW-0804">Transcription</keyword>
<evidence type="ECO:0000256" key="7">
    <source>
        <dbReference type="ARBA" id="ARBA00025748"/>
    </source>
</evidence>
<comment type="subcellular location">
    <subcellularLocation>
        <location evidence="1 8 9">Nucleus</location>
    </subcellularLocation>
</comment>
<evidence type="ECO:0000256" key="10">
    <source>
        <dbReference type="RuleBase" id="RU369038"/>
    </source>
</evidence>
<dbReference type="PANTHER" id="PTHR24326:SF585">
    <property type="entry name" value="HOMEOBOX-LEUCINE ZIPPER PROTEIN"/>
    <property type="match status" value="1"/>
</dbReference>
<dbReference type="GO" id="GO:0045893">
    <property type="term" value="P:positive regulation of DNA-templated transcription"/>
    <property type="evidence" value="ECO:0007669"/>
    <property type="project" value="TreeGrafter"/>
</dbReference>
<evidence type="ECO:0000313" key="13">
    <source>
        <dbReference type="EMBL" id="KOM56674.1"/>
    </source>
</evidence>
<dbReference type="EMBL" id="CM003380">
    <property type="protein sequence ID" value="KOM56674.1"/>
    <property type="molecule type" value="Genomic_DNA"/>
</dbReference>
<dbReference type="InterPro" id="IPR003106">
    <property type="entry name" value="Leu_zip_homeo"/>
</dbReference>
<evidence type="ECO:0000256" key="2">
    <source>
        <dbReference type="ARBA" id="ARBA00023015"/>
    </source>
</evidence>
<evidence type="ECO:0000256" key="6">
    <source>
        <dbReference type="ARBA" id="ARBA00023242"/>
    </source>
</evidence>
<dbReference type="GO" id="GO:0005634">
    <property type="term" value="C:nucleus"/>
    <property type="evidence" value="ECO:0007669"/>
    <property type="project" value="UniProtKB-SubCell"/>
</dbReference>
<dbReference type="GO" id="GO:0043565">
    <property type="term" value="F:sequence-specific DNA binding"/>
    <property type="evidence" value="ECO:0007669"/>
    <property type="project" value="InterPro"/>
</dbReference>
<dbReference type="InterPro" id="IPR017970">
    <property type="entry name" value="Homeobox_CS"/>
</dbReference>
<proteinExistence type="inferred from homology"/>
<dbReference type="Proteomes" id="UP000053144">
    <property type="component" value="Chromosome 10"/>
</dbReference>
<comment type="similarity">
    <text evidence="7 10">Belongs to the HD-ZIP homeobox family. Class I subfamily.</text>
</comment>
<evidence type="ECO:0000256" key="3">
    <source>
        <dbReference type="ARBA" id="ARBA00023125"/>
    </source>
</evidence>
<keyword evidence="6 8" id="KW-0539">Nucleus</keyword>
<dbReference type="Gene3D" id="1.10.10.60">
    <property type="entry name" value="Homeodomain-like"/>
    <property type="match status" value="1"/>
</dbReference>
<dbReference type="PANTHER" id="PTHR24326">
    <property type="entry name" value="HOMEOBOX-LEUCINE ZIPPER PROTEIN"/>
    <property type="match status" value="1"/>
</dbReference>
<dbReference type="Gramene" id="KOM56674">
    <property type="protein sequence ID" value="KOM56674"/>
    <property type="gene ID" value="LR48_Vigan10g256600"/>
</dbReference>
<evidence type="ECO:0000313" key="14">
    <source>
        <dbReference type="Proteomes" id="UP000053144"/>
    </source>
</evidence>
<evidence type="ECO:0000256" key="9">
    <source>
        <dbReference type="RuleBase" id="RU000682"/>
    </source>
</evidence>
<feature type="DNA-binding region" description="Homeobox" evidence="8">
    <location>
        <begin position="125"/>
        <end position="184"/>
    </location>
</feature>
<dbReference type="InterPro" id="IPR045224">
    <property type="entry name" value="HDZip_class_I_plant"/>
</dbReference>
<feature type="coiled-coil region" evidence="11">
    <location>
        <begin position="175"/>
        <end position="223"/>
    </location>
</feature>
<evidence type="ECO:0000256" key="1">
    <source>
        <dbReference type="ARBA" id="ARBA00004123"/>
    </source>
</evidence>
<sequence length="325" mass="37407">MAFPPSHTFMFQTHEDHDHHQLHLRSTSSSLNAFPSFPPHHFQGNHNKTTSFLSTPLIPSQFLYLLMYIKVIQNRLYLQRQSFSVLWGGAGAGFMMKRSMSFSGIENKCDEVHGDDELSDDGSQLGEKKKRLSLEQVKALEKSFELGNKLEPERKMQLAKALGLQPRQIAIWFQNRRARWKTKQLEKEYEVLKKQFEAVKADNDSLKAQNQKLHAELQTLKNRDCCETGTVISHKKDTEGSWSNGSNNSSEINLDLSRTPVMNSPVSSQNGKSLLPTSHKPTTMTQLLQSSSRSDLQDESFCNMFHNIDEQQNFWPWTEQQHQFH</sequence>
<evidence type="ECO:0000256" key="11">
    <source>
        <dbReference type="SAM" id="Coils"/>
    </source>
</evidence>
<evidence type="ECO:0000256" key="8">
    <source>
        <dbReference type="PROSITE-ProRule" id="PRU00108"/>
    </source>
</evidence>
<organism evidence="13 14">
    <name type="scientific">Phaseolus angularis</name>
    <name type="common">Azuki bean</name>
    <name type="synonym">Vigna angularis</name>
    <dbReference type="NCBI Taxonomy" id="3914"/>
    <lineage>
        <taxon>Eukaryota</taxon>
        <taxon>Viridiplantae</taxon>
        <taxon>Streptophyta</taxon>
        <taxon>Embryophyta</taxon>
        <taxon>Tracheophyta</taxon>
        <taxon>Spermatophyta</taxon>
        <taxon>Magnoliopsida</taxon>
        <taxon>eudicotyledons</taxon>
        <taxon>Gunneridae</taxon>
        <taxon>Pentapetalae</taxon>
        <taxon>rosids</taxon>
        <taxon>fabids</taxon>
        <taxon>Fabales</taxon>
        <taxon>Fabaceae</taxon>
        <taxon>Papilionoideae</taxon>
        <taxon>50 kb inversion clade</taxon>
        <taxon>NPAAA clade</taxon>
        <taxon>indigoferoid/millettioid clade</taxon>
        <taxon>Phaseoleae</taxon>
        <taxon>Vigna</taxon>
    </lineage>
</organism>
<dbReference type="CDD" id="cd00086">
    <property type="entry name" value="homeodomain"/>
    <property type="match status" value="1"/>
</dbReference>
<evidence type="ECO:0000256" key="5">
    <source>
        <dbReference type="ARBA" id="ARBA00023163"/>
    </source>
</evidence>
<accession>A0A0L9VPJ7</accession>
<dbReference type="SUPFAM" id="SSF46689">
    <property type="entry name" value="Homeodomain-like"/>
    <property type="match status" value="1"/>
</dbReference>
<evidence type="ECO:0000259" key="12">
    <source>
        <dbReference type="PROSITE" id="PS50071"/>
    </source>
</evidence>
<comment type="function">
    <text evidence="10">Transcription factor.</text>
</comment>
<keyword evidence="3 8" id="KW-0238">DNA-binding</keyword>
<dbReference type="OMA" id="FHNIDEQ"/>
<dbReference type="InterPro" id="IPR000047">
    <property type="entry name" value="HTH_motif"/>
</dbReference>
<dbReference type="InterPro" id="IPR009057">
    <property type="entry name" value="Homeodomain-like_sf"/>
</dbReference>
<feature type="domain" description="Homeobox" evidence="12">
    <location>
        <begin position="123"/>
        <end position="183"/>
    </location>
</feature>
<dbReference type="PRINTS" id="PR00031">
    <property type="entry name" value="HTHREPRESSR"/>
</dbReference>
<dbReference type="FunFam" id="1.10.10.60:FF:000200">
    <property type="entry name" value="Homeobox-leucine zipper protein ATHB-13"/>
    <property type="match status" value="1"/>
</dbReference>
<dbReference type="SMART" id="SM00389">
    <property type="entry name" value="HOX"/>
    <property type="match status" value="1"/>
</dbReference>
<dbReference type="Pfam" id="PF00046">
    <property type="entry name" value="Homeodomain"/>
    <property type="match status" value="1"/>
</dbReference>
<gene>
    <name evidence="13" type="ORF">LR48_Vigan10g256600</name>
</gene>
<protein>
    <recommendedName>
        <fullName evidence="10">Homeobox-leucine zipper protein</fullName>
    </recommendedName>
    <alternativeName>
        <fullName evidence="10">HD-ZIP protein</fullName>
    </alternativeName>
    <alternativeName>
        <fullName evidence="10">Homeodomain transcription factor</fullName>
    </alternativeName>
</protein>
<evidence type="ECO:0000256" key="4">
    <source>
        <dbReference type="ARBA" id="ARBA00023155"/>
    </source>
</evidence>
<keyword evidence="2 10" id="KW-0805">Transcription regulation</keyword>
<dbReference type="PROSITE" id="PS00027">
    <property type="entry name" value="HOMEOBOX_1"/>
    <property type="match status" value="1"/>
</dbReference>